<dbReference type="SUPFAM" id="SSF101936">
    <property type="entry name" value="DNA-binding pseudobarrel domain"/>
    <property type="match status" value="1"/>
</dbReference>
<organism evidence="7 8">
    <name type="scientific">Olea europaea subsp. europaea</name>
    <dbReference type="NCBI Taxonomy" id="158383"/>
    <lineage>
        <taxon>Eukaryota</taxon>
        <taxon>Viridiplantae</taxon>
        <taxon>Streptophyta</taxon>
        <taxon>Embryophyta</taxon>
        <taxon>Tracheophyta</taxon>
        <taxon>Spermatophyta</taxon>
        <taxon>Magnoliopsida</taxon>
        <taxon>eudicotyledons</taxon>
        <taxon>Gunneridae</taxon>
        <taxon>Pentapetalae</taxon>
        <taxon>asterids</taxon>
        <taxon>lamiids</taxon>
        <taxon>Lamiales</taxon>
        <taxon>Oleaceae</taxon>
        <taxon>Oleeae</taxon>
        <taxon>Olea</taxon>
    </lineage>
</organism>
<dbReference type="InterPro" id="IPR003340">
    <property type="entry name" value="B3_DNA-bd"/>
</dbReference>
<dbReference type="Gramene" id="OE9A100228T1">
    <property type="protein sequence ID" value="OE9A100228C1"/>
    <property type="gene ID" value="OE9A100228"/>
</dbReference>
<evidence type="ECO:0000256" key="1">
    <source>
        <dbReference type="ARBA" id="ARBA00004123"/>
    </source>
</evidence>
<evidence type="ECO:0000256" key="3">
    <source>
        <dbReference type="ARBA" id="ARBA00023125"/>
    </source>
</evidence>
<dbReference type="GO" id="GO:0003677">
    <property type="term" value="F:DNA binding"/>
    <property type="evidence" value="ECO:0007669"/>
    <property type="project" value="UniProtKB-KW"/>
</dbReference>
<dbReference type="Proteomes" id="UP000594638">
    <property type="component" value="Unassembled WGS sequence"/>
</dbReference>
<dbReference type="EMBL" id="CACTIH010003712">
    <property type="protein sequence ID" value="CAA2982974.1"/>
    <property type="molecule type" value="Genomic_DNA"/>
</dbReference>
<protein>
    <submittedName>
        <fullName evidence="7">B3 domain-containing transcription factor VRN1-like</fullName>
    </submittedName>
</protein>
<name>A0A8S0RTJ6_OLEEU</name>
<evidence type="ECO:0000256" key="2">
    <source>
        <dbReference type="ARBA" id="ARBA00023015"/>
    </source>
</evidence>
<evidence type="ECO:0000313" key="8">
    <source>
        <dbReference type="Proteomes" id="UP000594638"/>
    </source>
</evidence>
<keyword evidence="2" id="KW-0805">Transcription regulation</keyword>
<feature type="domain" description="TF-B3" evidence="6">
    <location>
        <begin position="1"/>
        <end position="97"/>
    </location>
</feature>
<dbReference type="Gene3D" id="2.40.330.10">
    <property type="entry name" value="DNA-binding pseudobarrel domain"/>
    <property type="match status" value="1"/>
</dbReference>
<keyword evidence="3" id="KW-0238">DNA-binding</keyword>
<gene>
    <name evidence="7" type="ORF">OLEA9_A100228</name>
</gene>
<evidence type="ECO:0000313" key="7">
    <source>
        <dbReference type="EMBL" id="CAA2982974.1"/>
    </source>
</evidence>
<evidence type="ECO:0000256" key="4">
    <source>
        <dbReference type="ARBA" id="ARBA00023163"/>
    </source>
</evidence>
<keyword evidence="4" id="KW-0804">Transcription</keyword>
<dbReference type="AlphaFoldDB" id="A0A8S0RTJ6"/>
<dbReference type="OrthoDB" id="912105at2759"/>
<dbReference type="InterPro" id="IPR015300">
    <property type="entry name" value="DNA-bd_pseudobarrel_sf"/>
</dbReference>
<dbReference type="GO" id="GO:0005634">
    <property type="term" value="C:nucleus"/>
    <property type="evidence" value="ECO:0007669"/>
    <property type="project" value="UniProtKB-SubCell"/>
</dbReference>
<reference evidence="7 8" key="1">
    <citation type="submission" date="2019-12" db="EMBL/GenBank/DDBJ databases">
        <authorList>
            <person name="Alioto T."/>
            <person name="Alioto T."/>
            <person name="Gomez Garrido J."/>
        </authorList>
    </citation>
    <scope>NUCLEOTIDE SEQUENCE [LARGE SCALE GENOMIC DNA]</scope>
</reference>
<dbReference type="CDD" id="cd10017">
    <property type="entry name" value="B3_DNA"/>
    <property type="match status" value="1"/>
</dbReference>
<dbReference type="Pfam" id="PF02362">
    <property type="entry name" value="B3"/>
    <property type="match status" value="1"/>
</dbReference>
<comment type="subcellular location">
    <subcellularLocation>
        <location evidence="1">Nucleus</location>
    </subcellularLocation>
</comment>
<keyword evidence="8" id="KW-1185">Reference proteome</keyword>
<comment type="caution">
    <text evidence="7">The sequence shown here is derived from an EMBL/GenBank/DDBJ whole genome shotgun (WGS) entry which is preliminary data.</text>
</comment>
<accession>A0A8S0RTJ6</accession>
<evidence type="ECO:0000256" key="5">
    <source>
        <dbReference type="ARBA" id="ARBA00023242"/>
    </source>
</evidence>
<sequence length="107" mass="12249">MVQLFFFLKYVRASFATKYLLRYPELIELYDLDGKIWLVRVNTREVYTEEADRGMVLVLSTGWAAFAKAKKIEVGDTCVFELKANEPALKISVSEALQLTDESNCSE</sequence>
<dbReference type="SMART" id="SM01019">
    <property type="entry name" value="B3"/>
    <property type="match status" value="1"/>
</dbReference>
<keyword evidence="5" id="KW-0539">Nucleus</keyword>
<evidence type="ECO:0000259" key="6">
    <source>
        <dbReference type="PROSITE" id="PS50863"/>
    </source>
</evidence>
<dbReference type="PROSITE" id="PS50863">
    <property type="entry name" value="B3"/>
    <property type="match status" value="1"/>
</dbReference>
<proteinExistence type="predicted"/>